<keyword evidence="2" id="KW-0880">Kelch repeat</keyword>
<evidence type="ECO:0000256" key="3">
    <source>
        <dbReference type="ARBA" id="ARBA00022692"/>
    </source>
</evidence>
<evidence type="ECO:0000256" key="1">
    <source>
        <dbReference type="ARBA" id="ARBA00004141"/>
    </source>
</evidence>
<evidence type="ECO:0000256" key="4">
    <source>
        <dbReference type="ARBA" id="ARBA00022989"/>
    </source>
</evidence>
<dbReference type="PRINTS" id="PR00501">
    <property type="entry name" value="KELCHREPEAT"/>
</dbReference>
<sequence length="512" mass="55952">MQLSFVRSFPFSSPRVKPREPVGLHRKILLVVGGQAPKAIRSVECYDFNEQKWFLAAEMPSRRCRAGVAVLAGKVYAVGGFNGSLRVRTVDVYDPSTDTWSTATGMDARRSTLGVAVMGGCIYAVGGFDGSQGLTTAERFDPETGIWTQISPMTTRRSSVACAVLGGILYAIGGYDGASRQCLSTVECYIPTENVWVPVPEMSATRSGAGVVAVGECLYVVGGDDGASNLSSVEVFDPKTNSWNLMPGSMSMGRSYAGVAVVDRPPQAAAGGKPDPRCCWHKVVSAIMSTSHHHRDHNSNRRTLHLAGKCALTTTIASVLCSFIAFVTNYWVVADRRFYGARFDKHGLWSHCFRSLPDPLDLRVETFFVGCRWIYDPFTTGYDEIRHILVPPFLAAVQTFFTLHLFFLLVAAIISAMIILCVHQHKQPKYIKVMIISLVISAFCGFIACIVFGIKGDDQNFGVNFNRNYLGWSFVLAVLGTIGSGIAAGLYGVEWKIIGRKTPARPHQQTKV</sequence>
<dbReference type="SUPFAM" id="SSF117281">
    <property type="entry name" value="Kelch motif"/>
    <property type="match status" value="1"/>
</dbReference>
<reference evidence="6" key="1">
    <citation type="submission" date="2020-11" db="EMBL/GenBank/DDBJ databases">
        <authorList>
            <person name="Tran Van P."/>
        </authorList>
    </citation>
    <scope>NUCLEOTIDE SEQUENCE</scope>
</reference>
<dbReference type="Gene3D" id="2.120.10.80">
    <property type="entry name" value="Kelch-type beta propeller"/>
    <property type="match status" value="1"/>
</dbReference>
<dbReference type="PANTHER" id="PTHR46375">
    <property type="entry name" value="KELCH REPEAT AND BTB DOMAIN-CONTAINING PROTEIN 13-RELATED"/>
    <property type="match status" value="1"/>
</dbReference>
<proteinExistence type="predicted"/>
<protein>
    <submittedName>
        <fullName evidence="6">Uncharacterized protein</fullName>
    </submittedName>
</protein>
<gene>
    <name evidence="6" type="ORF">CTOB1V02_LOCUS9968</name>
</gene>
<dbReference type="GO" id="GO:0016020">
    <property type="term" value="C:membrane"/>
    <property type="evidence" value="ECO:0007669"/>
    <property type="project" value="UniProtKB-SubCell"/>
</dbReference>
<dbReference type="InterPro" id="IPR015915">
    <property type="entry name" value="Kelch-typ_b-propeller"/>
</dbReference>
<dbReference type="SMART" id="SM00612">
    <property type="entry name" value="Kelch"/>
    <property type="match status" value="5"/>
</dbReference>
<dbReference type="InterPro" id="IPR004031">
    <property type="entry name" value="PMP22/EMP/MP20/Claudin"/>
</dbReference>
<keyword evidence="3" id="KW-0812">Transmembrane</keyword>
<evidence type="ECO:0000313" key="6">
    <source>
        <dbReference type="EMBL" id="CAD7232127.1"/>
    </source>
</evidence>
<dbReference type="Gene3D" id="1.20.140.150">
    <property type="match status" value="1"/>
</dbReference>
<accession>A0A7R8WN58</accession>
<evidence type="ECO:0000256" key="5">
    <source>
        <dbReference type="ARBA" id="ARBA00023136"/>
    </source>
</evidence>
<organism evidence="6">
    <name type="scientific">Cyprideis torosa</name>
    <dbReference type="NCBI Taxonomy" id="163714"/>
    <lineage>
        <taxon>Eukaryota</taxon>
        <taxon>Metazoa</taxon>
        <taxon>Ecdysozoa</taxon>
        <taxon>Arthropoda</taxon>
        <taxon>Crustacea</taxon>
        <taxon>Oligostraca</taxon>
        <taxon>Ostracoda</taxon>
        <taxon>Podocopa</taxon>
        <taxon>Podocopida</taxon>
        <taxon>Cytherocopina</taxon>
        <taxon>Cytheroidea</taxon>
        <taxon>Cytherideidae</taxon>
        <taxon>Cyprideis</taxon>
    </lineage>
</organism>
<dbReference type="EMBL" id="OB664252">
    <property type="protein sequence ID" value="CAD7232127.1"/>
    <property type="molecule type" value="Genomic_DNA"/>
</dbReference>
<dbReference type="InterPro" id="IPR052392">
    <property type="entry name" value="Kelch-BTB_domain-containing"/>
</dbReference>
<dbReference type="Pfam" id="PF13903">
    <property type="entry name" value="Claudin_2"/>
    <property type="match status" value="1"/>
</dbReference>
<dbReference type="InterPro" id="IPR006652">
    <property type="entry name" value="Kelch_1"/>
</dbReference>
<comment type="subcellular location">
    <subcellularLocation>
        <location evidence="1">Membrane</location>
        <topology evidence="1">Multi-pass membrane protein</topology>
    </subcellularLocation>
</comment>
<keyword evidence="5" id="KW-0472">Membrane</keyword>
<dbReference type="PANTHER" id="PTHR46375:SF3">
    <property type="entry name" value="KELCH REPEAT AND BTB DOMAIN-CONTAINING PROTEIN 13"/>
    <property type="match status" value="1"/>
</dbReference>
<dbReference type="AlphaFoldDB" id="A0A7R8WN58"/>
<keyword evidence="4" id="KW-1133">Transmembrane helix</keyword>
<evidence type="ECO:0000256" key="2">
    <source>
        <dbReference type="ARBA" id="ARBA00022441"/>
    </source>
</evidence>
<dbReference type="Pfam" id="PF01344">
    <property type="entry name" value="Kelch_1"/>
    <property type="match status" value="5"/>
</dbReference>
<dbReference type="OrthoDB" id="45365at2759"/>
<name>A0A7R8WN58_9CRUS</name>